<dbReference type="EC" id="4.1.2.25" evidence="6"/>
<sequence length="121" mass="14096">MGSITQEVALKDVRFFSPIGYYHEERILGNEFFVDVSVYFPFDNTDAEDLSNTVNYAELYNLLCEVMKKERKLLESAAHEILSNIQDRYAFIQEARISIRKTTPPFDHDHVHSVVSLCYKI</sequence>
<dbReference type="GO" id="GO:0046654">
    <property type="term" value="P:tetrahydrofolate biosynthetic process"/>
    <property type="evidence" value="ECO:0007669"/>
    <property type="project" value="UniProtKB-UniRule"/>
</dbReference>
<evidence type="ECO:0000256" key="4">
    <source>
        <dbReference type="ARBA" id="ARBA00022909"/>
    </source>
</evidence>
<evidence type="ECO:0000256" key="1">
    <source>
        <dbReference type="ARBA" id="ARBA00001353"/>
    </source>
</evidence>
<evidence type="ECO:0000256" key="5">
    <source>
        <dbReference type="ARBA" id="ARBA00023239"/>
    </source>
</evidence>
<dbReference type="Gene3D" id="3.30.1130.10">
    <property type="match status" value="1"/>
</dbReference>
<protein>
    <recommendedName>
        <fullName evidence="6">7,8-dihydroneopterin aldolase</fullName>
        <ecNumber evidence="6">4.1.2.25</ecNumber>
    </recommendedName>
</protein>
<organism evidence="8 9">
    <name type="scientific">Sphingobacterium phlebotomi</name>
    <dbReference type="NCBI Taxonomy" id="2605433"/>
    <lineage>
        <taxon>Bacteria</taxon>
        <taxon>Pseudomonadati</taxon>
        <taxon>Bacteroidota</taxon>
        <taxon>Sphingobacteriia</taxon>
        <taxon>Sphingobacteriales</taxon>
        <taxon>Sphingobacteriaceae</taxon>
        <taxon>Sphingobacterium</taxon>
    </lineage>
</organism>
<dbReference type="InterPro" id="IPR006156">
    <property type="entry name" value="Dihydroneopterin_aldolase"/>
</dbReference>
<dbReference type="InterPro" id="IPR043133">
    <property type="entry name" value="GTP-CH-I_C/QueF"/>
</dbReference>
<gene>
    <name evidence="8" type="primary">folB</name>
    <name evidence="8" type="ORF">FXV77_20505</name>
</gene>
<dbReference type="RefSeq" id="WP_148921115.1">
    <property type="nucleotide sequence ID" value="NZ_VTAV01000023.1"/>
</dbReference>
<comment type="similarity">
    <text evidence="3 6">Belongs to the DHNA family.</text>
</comment>
<dbReference type="Pfam" id="PF02152">
    <property type="entry name" value="FolB"/>
    <property type="match status" value="1"/>
</dbReference>
<feature type="domain" description="Dihydroneopterin aldolase/epimerase" evidence="7">
    <location>
        <begin position="8"/>
        <end position="119"/>
    </location>
</feature>
<evidence type="ECO:0000259" key="7">
    <source>
        <dbReference type="SMART" id="SM00905"/>
    </source>
</evidence>
<keyword evidence="9" id="KW-1185">Reference proteome</keyword>
<name>A0A5D4GTQ1_9SPHI</name>
<dbReference type="GO" id="GO:0046656">
    <property type="term" value="P:folic acid biosynthetic process"/>
    <property type="evidence" value="ECO:0007669"/>
    <property type="project" value="UniProtKB-UniRule"/>
</dbReference>
<dbReference type="AlphaFoldDB" id="A0A5D4GTQ1"/>
<reference evidence="8 9" key="1">
    <citation type="submission" date="2019-08" db="EMBL/GenBank/DDBJ databases">
        <title>Phlebobacter frassis gen. nov. sp. nov., a new member of family Sphingobacteriaceae isolated from sand fly rearing media.</title>
        <authorList>
            <person name="Kakumanu M.L."/>
            <person name="Marayati B.F."/>
            <person name="Wada-Katsumata A."/>
            <person name="Wasserberg G."/>
            <person name="Schal C."/>
            <person name="Apperson C.S."/>
            <person name="Ponnusamy L."/>
        </authorList>
    </citation>
    <scope>NUCLEOTIDE SEQUENCE [LARGE SCALE GENOMIC DNA]</scope>
    <source>
        <strain evidence="8 9">SSI9</strain>
    </source>
</reference>
<evidence type="ECO:0000313" key="9">
    <source>
        <dbReference type="Proteomes" id="UP000322362"/>
    </source>
</evidence>
<keyword evidence="5 6" id="KW-0456">Lyase</keyword>
<dbReference type="UniPathway" id="UPA00077">
    <property type="reaction ID" value="UER00154"/>
</dbReference>
<dbReference type="EMBL" id="VTAV01000023">
    <property type="protein sequence ID" value="TYR31717.1"/>
    <property type="molecule type" value="Genomic_DNA"/>
</dbReference>
<dbReference type="SMART" id="SM00905">
    <property type="entry name" value="FolB"/>
    <property type="match status" value="1"/>
</dbReference>
<dbReference type="SUPFAM" id="SSF55620">
    <property type="entry name" value="Tetrahydrobiopterin biosynthesis enzymes-like"/>
    <property type="match status" value="1"/>
</dbReference>
<dbReference type="GO" id="GO:0004150">
    <property type="term" value="F:dihydroneopterin aldolase activity"/>
    <property type="evidence" value="ECO:0007669"/>
    <property type="project" value="UniProtKB-UniRule"/>
</dbReference>
<dbReference type="PANTHER" id="PTHR42844">
    <property type="entry name" value="DIHYDRONEOPTERIN ALDOLASE 1-RELATED"/>
    <property type="match status" value="1"/>
</dbReference>
<proteinExistence type="inferred from homology"/>
<evidence type="ECO:0000256" key="6">
    <source>
        <dbReference type="RuleBase" id="RU362079"/>
    </source>
</evidence>
<evidence type="ECO:0000313" key="8">
    <source>
        <dbReference type="EMBL" id="TYR31717.1"/>
    </source>
</evidence>
<accession>A0A5D4GTQ1</accession>
<dbReference type="InterPro" id="IPR006157">
    <property type="entry name" value="FolB_dom"/>
</dbReference>
<comment type="function">
    <text evidence="6">Catalyzes the conversion of 7,8-dihydroneopterin to 6-hydroxymethyl-7,8-dihydropterin.</text>
</comment>
<keyword evidence="4 6" id="KW-0289">Folate biosynthesis</keyword>
<dbReference type="NCBIfam" id="TIGR00526">
    <property type="entry name" value="folB_dom"/>
    <property type="match status" value="1"/>
</dbReference>
<evidence type="ECO:0000256" key="2">
    <source>
        <dbReference type="ARBA" id="ARBA00005013"/>
    </source>
</evidence>
<evidence type="ECO:0000256" key="3">
    <source>
        <dbReference type="ARBA" id="ARBA00005708"/>
    </source>
</evidence>
<comment type="pathway">
    <text evidence="2 6">Cofactor biosynthesis; tetrahydrofolate biosynthesis; 2-amino-4-hydroxy-6-hydroxymethyl-7,8-dihydropteridine diphosphate from 7,8-dihydroneopterin triphosphate: step 3/4.</text>
</comment>
<dbReference type="GO" id="GO:0005737">
    <property type="term" value="C:cytoplasm"/>
    <property type="evidence" value="ECO:0007669"/>
    <property type="project" value="TreeGrafter"/>
</dbReference>
<dbReference type="Proteomes" id="UP000322362">
    <property type="component" value="Unassembled WGS sequence"/>
</dbReference>
<comment type="caution">
    <text evidence="8">The sequence shown here is derived from an EMBL/GenBank/DDBJ whole genome shotgun (WGS) entry which is preliminary data.</text>
</comment>
<comment type="catalytic activity">
    <reaction evidence="1 6">
        <text>7,8-dihydroneopterin = 6-hydroxymethyl-7,8-dihydropterin + glycolaldehyde</text>
        <dbReference type="Rhea" id="RHEA:10540"/>
        <dbReference type="ChEBI" id="CHEBI:17001"/>
        <dbReference type="ChEBI" id="CHEBI:17071"/>
        <dbReference type="ChEBI" id="CHEBI:44841"/>
        <dbReference type="EC" id="4.1.2.25"/>
    </reaction>
</comment>
<dbReference type="NCBIfam" id="TIGR00525">
    <property type="entry name" value="folB"/>
    <property type="match status" value="1"/>
</dbReference>
<dbReference type="PANTHER" id="PTHR42844:SF1">
    <property type="entry name" value="DIHYDRONEOPTERIN ALDOLASE 1-RELATED"/>
    <property type="match status" value="1"/>
</dbReference>